<accession>A0ABP6QN88</accession>
<dbReference type="EMBL" id="BAAAUV010000037">
    <property type="protein sequence ID" value="GAA3239035.1"/>
    <property type="molecule type" value="Genomic_DNA"/>
</dbReference>
<evidence type="ECO:0000313" key="2">
    <source>
        <dbReference type="Proteomes" id="UP001501237"/>
    </source>
</evidence>
<comment type="caution">
    <text evidence="1">The sequence shown here is derived from an EMBL/GenBank/DDBJ whole genome shotgun (WGS) entry which is preliminary data.</text>
</comment>
<reference evidence="2" key="1">
    <citation type="journal article" date="2019" name="Int. J. Syst. Evol. Microbiol.">
        <title>The Global Catalogue of Microorganisms (GCM) 10K type strain sequencing project: providing services to taxonomists for standard genome sequencing and annotation.</title>
        <authorList>
            <consortium name="The Broad Institute Genomics Platform"/>
            <consortium name="The Broad Institute Genome Sequencing Center for Infectious Disease"/>
            <person name="Wu L."/>
            <person name="Ma J."/>
        </authorList>
    </citation>
    <scope>NUCLEOTIDE SEQUENCE [LARGE SCALE GENOMIC DNA]</scope>
    <source>
        <strain evidence="2">JCM 9377</strain>
    </source>
</reference>
<evidence type="ECO:0000313" key="1">
    <source>
        <dbReference type="EMBL" id="GAA3239035.1"/>
    </source>
</evidence>
<protein>
    <recommendedName>
        <fullName evidence="3">ASCH domain-containing protein</fullName>
    </recommendedName>
</protein>
<evidence type="ECO:0008006" key="3">
    <source>
        <dbReference type="Google" id="ProtNLM"/>
    </source>
</evidence>
<organism evidence="1 2">
    <name type="scientific">Actinocorallia longicatena</name>
    <dbReference type="NCBI Taxonomy" id="111803"/>
    <lineage>
        <taxon>Bacteria</taxon>
        <taxon>Bacillati</taxon>
        <taxon>Actinomycetota</taxon>
        <taxon>Actinomycetes</taxon>
        <taxon>Streptosporangiales</taxon>
        <taxon>Thermomonosporaceae</taxon>
        <taxon>Actinocorallia</taxon>
    </lineage>
</organism>
<gene>
    <name evidence="1" type="ORF">GCM10010468_74940</name>
</gene>
<proteinExistence type="predicted"/>
<dbReference type="Proteomes" id="UP001501237">
    <property type="component" value="Unassembled WGS sequence"/>
</dbReference>
<name>A0ABP6QN88_9ACTN</name>
<sequence length="161" mass="18039">MTVPATGPMGQTRGVDGEFFEQVCDVVRGAVPRDLGEPRIKVRHNGIKVWFGEAAREHYEAQLIRPDGVPGARVFALEVGFHAEYAKAEENDAVLARLRGHERAWRAELGDEPVAGDFLGHRLWRRVSETWPDPEDSGPDLAFEVGVRLVDYIRVIEPLRS</sequence>
<keyword evidence="2" id="KW-1185">Reference proteome</keyword>